<evidence type="ECO:0000313" key="2">
    <source>
        <dbReference type="Proteomes" id="UP000184363"/>
    </source>
</evidence>
<dbReference type="RefSeq" id="WP_073456305.1">
    <property type="nucleotide sequence ID" value="NZ_CALGVN010000029.1"/>
</dbReference>
<dbReference type="Gene3D" id="3.40.190.10">
    <property type="entry name" value="Periplasmic binding protein-like II"/>
    <property type="match status" value="2"/>
</dbReference>
<dbReference type="SUPFAM" id="SSF53850">
    <property type="entry name" value="Periplasmic binding protein-like II"/>
    <property type="match status" value="1"/>
</dbReference>
<dbReference type="AlphaFoldDB" id="A0A1M6QVK6"/>
<gene>
    <name evidence="1" type="ORF">SAMN05443637_10437</name>
</gene>
<dbReference type="Proteomes" id="UP000184363">
    <property type="component" value="Unassembled WGS sequence"/>
</dbReference>
<proteinExistence type="predicted"/>
<protein>
    <recommendedName>
        <fullName evidence="3">TRAP transporter solute receptor, TAXI family</fullName>
    </recommendedName>
</protein>
<organism evidence="1 2">
    <name type="scientific">Pseudonocardia thermophila</name>
    <dbReference type="NCBI Taxonomy" id="1848"/>
    <lineage>
        <taxon>Bacteria</taxon>
        <taxon>Bacillati</taxon>
        <taxon>Actinomycetota</taxon>
        <taxon>Actinomycetes</taxon>
        <taxon>Pseudonocardiales</taxon>
        <taxon>Pseudonocardiaceae</taxon>
        <taxon>Pseudonocardia</taxon>
    </lineage>
</organism>
<dbReference type="PANTHER" id="PTHR42941:SF1">
    <property type="entry name" value="SLL1037 PROTEIN"/>
    <property type="match status" value="1"/>
</dbReference>
<dbReference type="NCBIfam" id="TIGR02122">
    <property type="entry name" value="TRAP_TAXI"/>
    <property type="match status" value="1"/>
</dbReference>
<dbReference type="OrthoDB" id="5582316at2"/>
<evidence type="ECO:0000313" key="1">
    <source>
        <dbReference type="EMBL" id="SHK24254.1"/>
    </source>
</evidence>
<dbReference type="PANTHER" id="PTHR42941">
    <property type="entry name" value="SLL1037 PROTEIN"/>
    <property type="match status" value="1"/>
</dbReference>
<dbReference type="STRING" id="1848.SAMN05443637_10437"/>
<evidence type="ECO:0008006" key="3">
    <source>
        <dbReference type="Google" id="ProtNLM"/>
    </source>
</evidence>
<reference evidence="1 2" key="1">
    <citation type="submission" date="2016-11" db="EMBL/GenBank/DDBJ databases">
        <authorList>
            <person name="Jaros S."/>
            <person name="Januszkiewicz K."/>
            <person name="Wedrychowicz H."/>
        </authorList>
    </citation>
    <scope>NUCLEOTIDE SEQUENCE [LARGE SCALE GENOMIC DNA]</scope>
    <source>
        <strain evidence="1 2">DSM 43832</strain>
    </source>
</reference>
<sequence length="319" mass="34251">MLDRRTVLRGLAAASAFVAASGISGCSSPFENVRLRLATGGTQGVYYTIGSALAQSWQQELGLRHPPEVLSTAGSVDNLNRLLDGAVDVAFCQVDAAAESLRALPRDHPVQVRALGRVYDEFVHVVVPRGAPVQHLADLRGLRVSVGAEESGVYVVARRLLEAAGLTVDDLRAEYLGINESVSALADDRIDAFFWTGGVPTGGVTALAEQLPIRLLDLSDVLPEIRARHPVYAPGTVPARSYGIEKSITTVLVRNFLLVDARMPDDLAYALIKALFEAQDELVVINPLALSIDLRAAISTEPVPLHPGALRYYRDAKDA</sequence>
<dbReference type="Pfam" id="PF16868">
    <property type="entry name" value="NMT1_3"/>
    <property type="match status" value="1"/>
</dbReference>
<dbReference type="EMBL" id="FRAP01000004">
    <property type="protein sequence ID" value="SHK24254.1"/>
    <property type="molecule type" value="Genomic_DNA"/>
</dbReference>
<accession>A0A1M6QVK6</accession>
<dbReference type="InterPro" id="IPR011852">
    <property type="entry name" value="TRAP_TAXI"/>
</dbReference>
<keyword evidence="2" id="KW-1185">Reference proteome</keyword>
<dbReference type="PROSITE" id="PS51257">
    <property type="entry name" value="PROKAR_LIPOPROTEIN"/>
    <property type="match status" value="1"/>
</dbReference>
<name>A0A1M6QVK6_PSETH</name>